<dbReference type="PANTHER" id="PTHR43141:SF4">
    <property type="entry name" value="CYTOCHROME BD2 SUBUNIT II"/>
    <property type="match status" value="1"/>
</dbReference>
<evidence type="ECO:0000256" key="1">
    <source>
        <dbReference type="ARBA" id="ARBA00004651"/>
    </source>
</evidence>
<keyword evidence="9" id="KW-1185">Reference proteome</keyword>
<sequence length="318" mass="33916">MDHALYAELWLWLLALALAATVILDGFDLGVGILCLREPDEDARASMMASIEGVWHANQTWLVVAGGVLFGAFPKAYGMLLSSLYLPAGLLLLGLMARGIGLEYHAEGANKRFWSNLFGYGSLLVALAEGAMLGAVMQGLPMEGHVRFLKPFAWLGLGAVAGAGAMACVVSLLGAAWLSRASLAHLAKPDDVLRLALGAVALQLTMAFVVPVSGLAGMAVWAAGLWCLLRAVRASGIGPFWGWTWTGVLLFLVGWLWAMRPEFAPPGLTPLSASAAAGSLRIMLIGFAVVTPVIVVYTIYQYRVFRGQGAYQDHELHH</sequence>
<reference evidence="8 9" key="2">
    <citation type="submission" date="2020-05" db="EMBL/GenBank/DDBJ databases">
        <title>Draft genome sequence of Desulfovibrio sp. strainFSS-1.</title>
        <authorList>
            <person name="Shimoshige H."/>
            <person name="Kobayashi H."/>
            <person name="Maekawa T."/>
        </authorList>
    </citation>
    <scope>NUCLEOTIDE SEQUENCE [LARGE SCALE GENOMIC DNA]</scope>
    <source>
        <strain evidence="8 9">SIID29052-01</strain>
    </source>
</reference>
<dbReference type="GO" id="GO:0016682">
    <property type="term" value="F:oxidoreductase activity, acting on diphenols and related substances as donors, oxygen as acceptor"/>
    <property type="evidence" value="ECO:0007669"/>
    <property type="project" value="TreeGrafter"/>
</dbReference>
<feature type="transmembrane region" description="Helical" evidence="7">
    <location>
        <begin position="80"/>
        <end position="97"/>
    </location>
</feature>
<feature type="transmembrane region" description="Helical" evidence="7">
    <location>
        <begin position="152"/>
        <end position="175"/>
    </location>
</feature>
<feature type="transmembrane region" description="Helical" evidence="7">
    <location>
        <begin position="117"/>
        <end position="140"/>
    </location>
</feature>
<evidence type="ECO:0000256" key="2">
    <source>
        <dbReference type="ARBA" id="ARBA00007543"/>
    </source>
</evidence>
<name>A0A6V8LU17_9BACT</name>
<dbReference type="Proteomes" id="UP000494245">
    <property type="component" value="Unassembled WGS sequence"/>
</dbReference>
<reference evidence="8 9" key="1">
    <citation type="submission" date="2020-04" db="EMBL/GenBank/DDBJ databases">
        <authorList>
            <consortium name="Desulfovibrio sp. FSS-1 genome sequencing consortium"/>
            <person name="Shimoshige H."/>
            <person name="Kobayashi H."/>
            <person name="Maekawa T."/>
        </authorList>
    </citation>
    <scope>NUCLEOTIDE SEQUENCE [LARGE SCALE GENOMIC DNA]</scope>
    <source>
        <strain evidence="8 9">SIID29052-01</strain>
    </source>
</reference>
<dbReference type="AlphaFoldDB" id="A0A6V8LU17"/>
<dbReference type="RefSeq" id="WP_173082793.1">
    <property type="nucleotide sequence ID" value="NZ_BLTE01000005.1"/>
</dbReference>
<dbReference type="GO" id="GO:0070069">
    <property type="term" value="C:cytochrome complex"/>
    <property type="evidence" value="ECO:0007669"/>
    <property type="project" value="TreeGrafter"/>
</dbReference>
<proteinExistence type="inferred from homology"/>
<evidence type="ECO:0000256" key="7">
    <source>
        <dbReference type="SAM" id="Phobius"/>
    </source>
</evidence>
<keyword evidence="4 7" id="KW-0812">Transmembrane</keyword>
<dbReference type="GO" id="GO:0005886">
    <property type="term" value="C:plasma membrane"/>
    <property type="evidence" value="ECO:0007669"/>
    <property type="project" value="UniProtKB-SubCell"/>
</dbReference>
<dbReference type="GO" id="GO:0019646">
    <property type="term" value="P:aerobic electron transport chain"/>
    <property type="evidence" value="ECO:0007669"/>
    <property type="project" value="TreeGrafter"/>
</dbReference>
<comment type="similarity">
    <text evidence="2">Belongs to the cytochrome ubiquinol oxidase subunit 2 family.</text>
</comment>
<dbReference type="PANTHER" id="PTHR43141">
    <property type="entry name" value="CYTOCHROME BD2 SUBUNIT II"/>
    <property type="match status" value="1"/>
</dbReference>
<comment type="subcellular location">
    <subcellularLocation>
        <location evidence="1">Cell membrane</location>
        <topology evidence="1">Multi-pass membrane protein</topology>
    </subcellularLocation>
</comment>
<comment type="caution">
    <text evidence="8">The sequence shown here is derived from an EMBL/GenBank/DDBJ whole genome shotgun (WGS) entry which is preliminary data.</text>
</comment>
<organism evidence="8 9">
    <name type="scientific">Fundidesulfovibrio magnetotacticus</name>
    <dbReference type="NCBI Taxonomy" id="2730080"/>
    <lineage>
        <taxon>Bacteria</taxon>
        <taxon>Pseudomonadati</taxon>
        <taxon>Thermodesulfobacteriota</taxon>
        <taxon>Desulfovibrionia</taxon>
        <taxon>Desulfovibrionales</taxon>
        <taxon>Desulfovibrionaceae</taxon>
        <taxon>Fundidesulfovibrio</taxon>
    </lineage>
</organism>
<evidence type="ECO:0000256" key="6">
    <source>
        <dbReference type="ARBA" id="ARBA00023136"/>
    </source>
</evidence>
<dbReference type="EMBL" id="BLTE01000005">
    <property type="protein sequence ID" value="GFK93599.1"/>
    <property type="molecule type" value="Genomic_DNA"/>
</dbReference>
<feature type="transmembrane region" description="Helical" evidence="7">
    <location>
        <begin position="9"/>
        <end position="34"/>
    </location>
</feature>
<feature type="transmembrane region" description="Helical" evidence="7">
    <location>
        <begin position="240"/>
        <end position="258"/>
    </location>
</feature>
<protein>
    <submittedName>
        <fullName evidence="8">Cytochrome bd-I ubiquinol oxidase subunit 2</fullName>
    </submittedName>
</protein>
<evidence type="ECO:0000256" key="4">
    <source>
        <dbReference type="ARBA" id="ARBA00022692"/>
    </source>
</evidence>
<dbReference type="GO" id="GO:0009055">
    <property type="term" value="F:electron transfer activity"/>
    <property type="evidence" value="ECO:0007669"/>
    <property type="project" value="TreeGrafter"/>
</dbReference>
<feature type="transmembrane region" description="Helical" evidence="7">
    <location>
        <begin position="278"/>
        <end position="300"/>
    </location>
</feature>
<feature type="transmembrane region" description="Helical" evidence="7">
    <location>
        <begin position="54"/>
        <end position="73"/>
    </location>
</feature>
<keyword evidence="3" id="KW-1003">Cell membrane</keyword>
<evidence type="ECO:0000256" key="3">
    <source>
        <dbReference type="ARBA" id="ARBA00022475"/>
    </source>
</evidence>
<gene>
    <name evidence="8" type="primary">cydB_2</name>
    <name evidence="8" type="ORF">NNJEOMEG_01433</name>
</gene>
<dbReference type="InterPro" id="IPR003317">
    <property type="entry name" value="Cyt-d_oxidase_su2"/>
</dbReference>
<evidence type="ECO:0000313" key="9">
    <source>
        <dbReference type="Proteomes" id="UP000494245"/>
    </source>
</evidence>
<dbReference type="Pfam" id="PF02322">
    <property type="entry name" value="Cyt_bd_oxida_II"/>
    <property type="match status" value="1"/>
</dbReference>
<keyword evidence="6 7" id="KW-0472">Membrane</keyword>
<evidence type="ECO:0000313" key="8">
    <source>
        <dbReference type="EMBL" id="GFK93599.1"/>
    </source>
</evidence>
<accession>A0A6V8LU17</accession>
<keyword evidence="5 7" id="KW-1133">Transmembrane helix</keyword>
<evidence type="ECO:0000256" key="5">
    <source>
        <dbReference type="ARBA" id="ARBA00022989"/>
    </source>
</evidence>
<feature type="transmembrane region" description="Helical" evidence="7">
    <location>
        <begin position="195"/>
        <end position="228"/>
    </location>
</feature>